<organism evidence="14 15">
    <name type="scientific">[Candida] anglica</name>
    <dbReference type="NCBI Taxonomy" id="148631"/>
    <lineage>
        <taxon>Eukaryota</taxon>
        <taxon>Fungi</taxon>
        <taxon>Dikarya</taxon>
        <taxon>Ascomycota</taxon>
        <taxon>Saccharomycotina</taxon>
        <taxon>Pichiomycetes</taxon>
        <taxon>Debaryomycetaceae</taxon>
        <taxon>Kurtzmaniella</taxon>
    </lineage>
</organism>
<dbReference type="PANTHER" id="PTHR10623">
    <property type="entry name" value="MICROTUBULE-ASSOCIATED PROTEIN RP/EB FAMILY MEMBER"/>
    <property type="match status" value="1"/>
</dbReference>
<feature type="compositionally biased region" description="Low complexity" evidence="11">
    <location>
        <begin position="151"/>
        <end position="162"/>
    </location>
</feature>
<dbReference type="Gene3D" id="1.20.5.1430">
    <property type="match status" value="1"/>
</dbReference>
<evidence type="ECO:0000256" key="11">
    <source>
        <dbReference type="SAM" id="MobiDB-lite"/>
    </source>
</evidence>
<evidence type="ECO:0000259" key="13">
    <source>
        <dbReference type="PROSITE" id="PS51230"/>
    </source>
</evidence>
<dbReference type="InterPro" id="IPR001715">
    <property type="entry name" value="CH_dom"/>
</dbReference>
<feature type="compositionally biased region" description="Low complexity" evidence="11">
    <location>
        <begin position="119"/>
        <end position="138"/>
    </location>
</feature>
<keyword evidence="5 9" id="KW-0493">Microtubule</keyword>
<feature type="domain" description="Calponin-homology (CH)" evidence="12">
    <location>
        <begin position="4"/>
        <end position="105"/>
    </location>
</feature>
<keyword evidence="3" id="KW-0963">Cytoplasm</keyword>
<evidence type="ECO:0000256" key="9">
    <source>
        <dbReference type="PROSITE-ProRule" id="PRU00576"/>
    </source>
</evidence>
<dbReference type="EMBL" id="OZ004257">
    <property type="protein sequence ID" value="CAK7908581.1"/>
    <property type="molecule type" value="Genomic_DNA"/>
</dbReference>
<comment type="subcellular location">
    <subcellularLocation>
        <location evidence="1">Cytoplasm</location>
        <location evidence="1">Cytoskeleton</location>
    </subcellularLocation>
</comment>
<evidence type="ECO:0000259" key="12">
    <source>
        <dbReference type="PROSITE" id="PS50021"/>
    </source>
</evidence>
<gene>
    <name evidence="14" type="primary">BIM1</name>
    <name evidence="14" type="ORF">CAAN4_E10880</name>
</gene>
<dbReference type="SUPFAM" id="SSF47576">
    <property type="entry name" value="Calponin-homology domain, CH-domain"/>
    <property type="match status" value="1"/>
</dbReference>
<evidence type="ECO:0000256" key="7">
    <source>
        <dbReference type="ARBA" id="ARBA00023212"/>
    </source>
</evidence>
<feature type="region of interest" description="Disordered" evidence="11">
    <location>
        <begin position="115"/>
        <end position="185"/>
    </location>
</feature>
<feature type="coiled-coil region" evidence="10">
    <location>
        <begin position="187"/>
        <end position="224"/>
    </location>
</feature>
<protein>
    <submittedName>
        <fullName evidence="14">Protein Bim1p</fullName>
    </submittedName>
</protein>
<evidence type="ECO:0000256" key="4">
    <source>
        <dbReference type="ARBA" id="ARBA00022618"/>
    </source>
</evidence>
<sequence>MAIGESRTELLQWLNSELDLQYTKVEQCGSGAAYCQLMDSIVGGVPMSKVKFDTRLEYDYRSNMKILQAAFNKHRITKPIEVERLIKCRLQDNLELLQWFKKYWMENKDVHATYDAQSRRTSSGGTGSTTPRSTSRVSSGDHSKLNSRPASRTTSGSSVVRTLPKQRRSVIEDMNVTPTTPNNRTRNNELVETMQALEHANEELAEYKVQLESMETERNFYFNKLIEIESLIRNINSDTNKNIVETLTVPEMSIQIQQILYSTEEGFQVGDDLEGIDSETF</sequence>
<evidence type="ECO:0000313" key="14">
    <source>
        <dbReference type="EMBL" id="CAK7908581.1"/>
    </source>
</evidence>
<evidence type="ECO:0000256" key="6">
    <source>
        <dbReference type="ARBA" id="ARBA00022776"/>
    </source>
</evidence>
<evidence type="ECO:0000256" key="8">
    <source>
        <dbReference type="ARBA" id="ARBA00023306"/>
    </source>
</evidence>
<dbReference type="InterPro" id="IPR004953">
    <property type="entry name" value="EB1_C"/>
</dbReference>
<evidence type="ECO:0000256" key="2">
    <source>
        <dbReference type="ARBA" id="ARBA00010729"/>
    </source>
</evidence>
<keyword evidence="4" id="KW-0132">Cell division</keyword>
<dbReference type="Proteomes" id="UP001497600">
    <property type="component" value="Chromosome E"/>
</dbReference>
<dbReference type="SUPFAM" id="SSF140612">
    <property type="entry name" value="EB1 dimerisation domain-like"/>
    <property type="match status" value="1"/>
</dbReference>
<evidence type="ECO:0000313" key="15">
    <source>
        <dbReference type="Proteomes" id="UP001497600"/>
    </source>
</evidence>
<reference evidence="14 15" key="1">
    <citation type="submission" date="2024-01" db="EMBL/GenBank/DDBJ databases">
        <authorList>
            <consortium name="Genoscope - CEA"/>
            <person name="William W."/>
        </authorList>
    </citation>
    <scope>NUCLEOTIDE SEQUENCE [LARGE SCALE GENOMIC DNA]</scope>
    <source>
        <strain evidence="14 15">29B2s-10</strain>
    </source>
</reference>
<comment type="similarity">
    <text evidence="2">Belongs to the MAPRE family.</text>
</comment>
<keyword evidence="7" id="KW-0206">Cytoskeleton</keyword>
<keyword evidence="6" id="KW-0498">Mitosis</keyword>
<evidence type="ECO:0000256" key="3">
    <source>
        <dbReference type="ARBA" id="ARBA00022490"/>
    </source>
</evidence>
<keyword evidence="8" id="KW-0131">Cell cycle</keyword>
<keyword evidence="10" id="KW-0175">Coiled coil</keyword>
<dbReference type="PROSITE" id="PS50021">
    <property type="entry name" value="CH"/>
    <property type="match status" value="1"/>
</dbReference>
<feature type="domain" description="EB1 C-terminal" evidence="13">
    <location>
        <begin position="189"/>
        <end position="269"/>
    </location>
</feature>
<evidence type="ECO:0000256" key="1">
    <source>
        <dbReference type="ARBA" id="ARBA00004245"/>
    </source>
</evidence>
<dbReference type="InterPro" id="IPR036872">
    <property type="entry name" value="CH_dom_sf"/>
</dbReference>
<name>A0ABP0ED43_9ASCO</name>
<dbReference type="Gene3D" id="1.10.418.10">
    <property type="entry name" value="Calponin-like domain"/>
    <property type="match status" value="1"/>
</dbReference>
<dbReference type="PROSITE" id="PS51230">
    <property type="entry name" value="EB1_C"/>
    <property type="match status" value="1"/>
</dbReference>
<proteinExistence type="inferred from homology"/>
<evidence type="ECO:0000256" key="5">
    <source>
        <dbReference type="ARBA" id="ARBA00022701"/>
    </source>
</evidence>
<dbReference type="Pfam" id="PF03271">
    <property type="entry name" value="EB1"/>
    <property type="match status" value="1"/>
</dbReference>
<accession>A0ABP0ED43</accession>
<dbReference type="Pfam" id="PF00307">
    <property type="entry name" value="CH"/>
    <property type="match status" value="1"/>
</dbReference>
<dbReference type="InterPro" id="IPR027328">
    <property type="entry name" value="MAPRE"/>
</dbReference>
<evidence type="ECO:0000256" key="10">
    <source>
        <dbReference type="SAM" id="Coils"/>
    </source>
</evidence>
<keyword evidence="15" id="KW-1185">Reference proteome</keyword>
<dbReference type="InterPro" id="IPR036133">
    <property type="entry name" value="EB1_C_sf"/>
</dbReference>